<keyword evidence="2" id="KW-1185">Reference proteome</keyword>
<comment type="caution">
    <text evidence="1">The sequence shown here is derived from an EMBL/GenBank/DDBJ whole genome shotgun (WGS) entry which is preliminary data.</text>
</comment>
<protein>
    <submittedName>
        <fullName evidence="1">34895_t:CDS:1</fullName>
    </submittedName>
</protein>
<accession>A0ACA9MK56</accession>
<sequence length="119" mass="13305">MDSDNNFTTSINAFNTVVDSENVVDSDDVADSDDIATSSSTIGLQDDSENNEFTILSKNFVFEAQKEAMVNHIATICQKILAEDKILYMQKINKKHSKNIVKSYPNEDIDMSSKSVKLF</sequence>
<dbReference type="EMBL" id="CAJVQC010008336">
    <property type="protein sequence ID" value="CAG8591316.1"/>
    <property type="molecule type" value="Genomic_DNA"/>
</dbReference>
<proteinExistence type="predicted"/>
<dbReference type="Proteomes" id="UP000789920">
    <property type="component" value="Unassembled WGS sequence"/>
</dbReference>
<name>A0ACA9MK56_9GLOM</name>
<evidence type="ECO:0000313" key="1">
    <source>
        <dbReference type="EMBL" id="CAG8591316.1"/>
    </source>
</evidence>
<reference evidence="1" key="1">
    <citation type="submission" date="2021-06" db="EMBL/GenBank/DDBJ databases">
        <authorList>
            <person name="Kallberg Y."/>
            <person name="Tangrot J."/>
            <person name="Rosling A."/>
        </authorList>
    </citation>
    <scope>NUCLEOTIDE SEQUENCE</scope>
    <source>
        <strain evidence="1">MA461A</strain>
    </source>
</reference>
<evidence type="ECO:0000313" key="2">
    <source>
        <dbReference type="Proteomes" id="UP000789920"/>
    </source>
</evidence>
<organism evidence="1 2">
    <name type="scientific">Racocetra persica</name>
    <dbReference type="NCBI Taxonomy" id="160502"/>
    <lineage>
        <taxon>Eukaryota</taxon>
        <taxon>Fungi</taxon>
        <taxon>Fungi incertae sedis</taxon>
        <taxon>Mucoromycota</taxon>
        <taxon>Glomeromycotina</taxon>
        <taxon>Glomeromycetes</taxon>
        <taxon>Diversisporales</taxon>
        <taxon>Gigasporaceae</taxon>
        <taxon>Racocetra</taxon>
    </lineage>
</organism>
<gene>
    <name evidence="1" type="ORF">RPERSI_LOCUS5547</name>
</gene>